<dbReference type="SUPFAM" id="SSF54506">
    <property type="entry name" value="Diaminopimelate epimerase-like"/>
    <property type="match status" value="1"/>
</dbReference>
<evidence type="ECO:0000313" key="1">
    <source>
        <dbReference type="EMBL" id="MFC3459071.1"/>
    </source>
</evidence>
<dbReference type="Gene3D" id="3.10.310.10">
    <property type="entry name" value="Diaminopimelate Epimerase, Chain A, domain 1"/>
    <property type="match status" value="2"/>
</dbReference>
<organism evidence="1 2">
    <name type="scientific">Massilia haematophila</name>
    <dbReference type="NCBI Taxonomy" id="457923"/>
    <lineage>
        <taxon>Bacteria</taxon>
        <taxon>Pseudomonadati</taxon>
        <taxon>Pseudomonadota</taxon>
        <taxon>Betaproteobacteria</taxon>
        <taxon>Burkholderiales</taxon>
        <taxon>Oxalobacteraceae</taxon>
        <taxon>Telluria group</taxon>
        <taxon>Massilia</taxon>
    </lineage>
</organism>
<dbReference type="InterPro" id="IPR003719">
    <property type="entry name" value="Phenazine_PhzF-like"/>
</dbReference>
<accession>A0ABV7PIP9</accession>
<comment type="caution">
    <text evidence="1">The sequence shown here is derived from an EMBL/GenBank/DDBJ whole genome shotgun (WGS) entry which is preliminary data.</text>
</comment>
<dbReference type="Pfam" id="PF02567">
    <property type="entry name" value="PhzC-PhzF"/>
    <property type="match status" value="1"/>
</dbReference>
<gene>
    <name evidence="1" type="ORF">ACFOPH_12585</name>
</gene>
<name>A0ABV7PIP9_9BURK</name>
<dbReference type="PIRSF" id="PIRSF016184">
    <property type="entry name" value="PhzC_PhzF"/>
    <property type="match status" value="1"/>
</dbReference>
<sequence>MQVHEFVCFGEQPGEGNPALVVVGGNGNPGWRRALARERNLTCVFLDPGDGLACDGLNTAAVLDFVYPHMRSPLCLHATLAAAQLLFERHGGHQPLKVKTAMHGQSLLLMPDGENVFVQLARQEAPRVETLLDIDALLPERLLAAPDLALATAPRVASVGSPKLLLEVADVDTLYGLAPDLALIHVWGKEVGVNGCYVWCRTEKNSGDGEVEGRNFNHLEPGLEDSATGVAAGALTLALGQGLTLRQGRATGRNCVIRTALEGALEADTVLVGGLAQRVD</sequence>
<proteinExistence type="predicted"/>
<reference evidence="2" key="1">
    <citation type="journal article" date="2019" name="Int. J. Syst. Evol. Microbiol.">
        <title>The Global Catalogue of Microorganisms (GCM) 10K type strain sequencing project: providing services to taxonomists for standard genome sequencing and annotation.</title>
        <authorList>
            <consortium name="The Broad Institute Genomics Platform"/>
            <consortium name="The Broad Institute Genome Sequencing Center for Infectious Disease"/>
            <person name="Wu L."/>
            <person name="Ma J."/>
        </authorList>
    </citation>
    <scope>NUCLEOTIDE SEQUENCE [LARGE SCALE GENOMIC DNA]</scope>
    <source>
        <strain evidence="2">CCM 7480</strain>
    </source>
</reference>
<dbReference type="Proteomes" id="UP001595665">
    <property type="component" value="Unassembled WGS sequence"/>
</dbReference>
<keyword evidence="2" id="KW-1185">Reference proteome</keyword>
<dbReference type="RefSeq" id="WP_379735562.1">
    <property type="nucleotide sequence ID" value="NZ_JBHRVV010000001.1"/>
</dbReference>
<dbReference type="EMBL" id="JBHRVV010000001">
    <property type="protein sequence ID" value="MFC3459071.1"/>
    <property type="molecule type" value="Genomic_DNA"/>
</dbReference>
<evidence type="ECO:0000313" key="2">
    <source>
        <dbReference type="Proteomes" id="UP001595665"/>
    </source>
</evidence>
<protein>
    <submittedName>
        <fullName evidence="1">PhzF family phenazine biosynthesis protein</fullName>
    </submittedName>
</protein>